<evidence type="ECO:0000256" key="1">
    <source>
        <dbReference type="SAM" id="MobiDB-lite"/>
    </source>
</evidence>
<reference evidence="2 3" key="1">
    <citation type="journal article" date="2024" name="J Genomics">
        <title>Draft genome sequencing and assembly of Favolaschia claudopus CIRM-BRFM 2984 isolated from oak limbs.</title>
        <authorList>
            <person name="Navarro D."/>
            <person name="Drula E."/>
            <person name="Chaduli D."/>
            <person name="Cazenave R."/>
            <person name="Ahrendt S."/>
            <person name="Wang J."/>
            <person name="Lipzen A."/>
            <person name="Daum C."/>
            <person name="Barry K."/>
            <person name="Grigoriev I.V."/>
            <person name="Favel A."/>
            <person name="Rosso M.N."/>
            <person name="Martin F."/>
        </authorList>
    </citation>
    <scope>NUCLEOTIDE SEQUENCE [LARGE SCALE GENOMIC DNA]</scope>
    <source>
        <strain evidence="2 3">CIRM-BRFM 2984</strain>
    </source>
</reference>
<gene>
    <name evidence="2" type="ORF">R3P38DRAFT_685793</name>
</gene>
<evidence type="ECO:0000313" key="3">
    <source>
        <dbReference type="Proteomes" id="UP001362999"/>
    </source>
</evidence>
<protein>
    <submittedName>
        <fullName evidence="2">Uncharacterized protein</fullName>
    </submittedName>
</protein>
<organism evidence="2 3">
    <name type="scientific">Favolaschia claudopus</name>
    <dbReference type="NCBI Taxonomy" id="2862362"/>
    <lineage>
        <taxon>Eukaryota</taxon>
        <taxon>Fungi</taxon>
        <taxon>Dikarya</taxon>
        <taxon>Basidiomycota</taxon>
        <taxon>Agaricomycotina</taxon>
        <taxon>Agaricomycetes</taxon>
        <taxon>Agaricomycetidae</taxon>
        <taxon>Agaricales</taxon>
        <taxon>Marasmiineae</taxon>
        <taxon>Mycenaceae</taxon>
        <taxon>Favolaschia</taxon>
    </lineage>
</organism>
<dbReference type="EMBL" id="JAWWNJ010000002">
    <property type="protein sequence ID" value="KAK7062058.1"/>
    <property type="molecule type" value="Genomic_DNA"/>
</dbReference>
<comment type="caution">
    <text evidence="2">The sequence shown here is derived from an EMBL/GenBank/DDBJ whole genome shotgun (WGS) entry which is preliminary data.</text>
</comment>
<feature type="region of interest" description="Disordered" evidence="1">
    <location>
        <begin position="511"/>
        <end position="546"/>
    </location>
</feature>
<dbReference type="AlphaFoldDB" id="A0AAW0ECX8"/>
<dbReference type="Proteomes" id="UP001362999">
    <property type="component" value="Unassembled WGS sequence"/>
</dbReference>
<name>A0AAW0ECX8_9AGAR</name>
<sequence>MSSSFSNKNSSLAKSNSRPECLPQVRVVSKTLLPLGRGLIPLVQNAKKYWESFTQSSRIFEPIPSPLFELFLPTQALCNFAFYWSTLSPLDRVLSRHRFFLDYQDATAFADIDAIFWIGGRSSMVTFPLPSPATSRLLTLVNPEGRLRIVIIPEGERPIYYPHSPYTNSLTHDTISQIQSAQKPRPSTRISLPTLPVYRALMVASDRGTLRLPLPPPTSSERCNLIGDVVVKNMERAFWDSDITLMHRAFVPRFAGKWFRWRWYDGSMTGIYHGIPGWTRFTLGSDKGPWSTLATIEIGDDGDNWDILLSILMSWSSAPEELRKFCLQKCEGSTRVGFVNQACIGTCINGRYQPLPGLPASDTVYLFLEDIRVGPDGYFSPPKRYWSLDRSGAMPMSSHLTKNHQLDVSEDTNIHKRVQWLKTEQFAALDELQALLSDAVVKSNAGVFSSNILRCFWNQMHPQLKRSQSVTRLQRIDWHSEWMWDESQRIREQLNRKHRRWFLKKRRPGRFPPVTESDSESEEAETKPKDPARRLYRSRTKSGGGGLSLIFSRIVLS</sequence>
<keyword evidence="3" id="KW-1185">Reference proteome</keyword>
<accession>A0AAW0ECX8</accession>
<feature type="compositionally biased region" description="Basic and acidic residues" evidence="1">
    <location>
        <begin position="524"/>
        <end position="533"/>
    </location>
</feature>
<evidence type="ECO:0000313" key="2">
    <source>
        <dbReference type="EMBL" id="KAK7062058.1"/>
    </source>
</evidence>
<proteinExistence type="predicted"/>